<evidence type="ECO:0000313" key="18">
    <source>
        <dbReference type="Proteomes" id="UP000478636"/>
    </source>
</evidence>
<comment type="cofactor">
    <cofactor evidence="4">
        <name>Mg(2+)</name>
        <dbReference type="ChEBI" id="CHEBI:18420"/>
    </cofactor>
</comment>
<evidence type="ECO:0000256" key="12">
    <source>
        <dbReference type="ARBA" id="ARBA00022837"/>
    </source>
</evidence>
<evidence type="ECO:0000313" key="17">
    <source>
        <dbReference type="EMBL" id="MWN20994.1"/>
    </source>
</evidence>
<evidence type="ECO:0000256" key="7">
    <source>
        <dbReference type="ARBA" id="ARBA00007131"/>
    </source>
</evidence>
<dbReference type="GO" id="GO:0046872">
    <property type="term" value="F:metal ion binding"/>
    <property type="evidence" value="ECO:0007669"/>
    <property type="project" value="UniProtKB-KW"/>
</dbReference>
<dbReference type="InterPro" id="IPR005475">
    <property type="entry name" value="Transketolase-like_Pyr-bd"/>
</dbReference>
<keyword evidence="11" id="KW-0479">Metal-binding</keyword>
<dbReference type="AlphaFoldDB" id="A0A6L7A9W8"/>
<sequence>MSETLVKPDIATQTINQLRLLANQMITKAGSGHPGIALGAAPMLYELYANQLVVDPAQPDAINRDRFVLSAGHGAALLYATLHAAGFALSAADLAAFRQPHSKTPGHPEVGVTPGVDATTGPLGQGLGMAVGMAMAEAKLHAQFPTVIDHFTYALVGDGDLMEGISHEVATLAGQQALAKLIVLYDDNQVSLDGQRSRADTADNVARFASYGWDVRRITDGNDLAAIHDAIENAKLSPEPTLIAVRTTIGDSGPYAGTHQAHGTPLTPAQLNALANNLGTTLTTNFSLDEPLVTHMRDKIMQRLAQQTTPSAAELQAYLEFAQCQSPQIPTLNATAQQQAARTIGKITLQTVAQTWPQLWGGAADLASSTQTTITDSSLFAPNNRTGRNIGFGVREFGMGAVMNGIGLHGGTKVFGSTFLAFSDYMKAAIRLSALQHVPVIYVFTHDSVTVGEDGPTHQPVEQLMGLRLIPGVNVLRPGTAEEVAAAWHQALLSTDTPTVLVLSRGSLGVQGTPAQAHQAMIAGAAQIVAAPAAVVNLIATGSEVQLALAVSQQLPQPSRVISMPDLQRFLSLDQSKKAAIIPKDQAKNVIIEAGTTLGWQAVAGDDGLIFGLDHFGMSAAPQTVLEDVGLVVDVLTEKITQYLGS</sequence>
<dbReference type="GO" id="GO:0004802">
    <property type="term" value="F:transketolase activity"/>
    <property type="evidence" value="ECO:0007669"/>
    <property type="project" value="UniProtKB-EC"/>
</dbReference>
<evidence type="ECO:0000256" key="4">
    <source>
        <dbReference type="ARBA" id="ARBA00001946"/>
    </source>
</evidence>
<comment type="cofactor">
    <cofactor evidence="5">
        <name>thiamine diphosphate</name>
        <dbReference type="ChEBI" id="CHEBI:58937"/>
    </cofactor>
</comment>
<dbReference type="CDD" id="cd02012">
    <property type="entry name" value="TPP_TK"/>
    <property type="match status" value="1"/>
</dbReference>
<dbReference type="Gene3D" id="3.40.50.970">
    <property type="match status" value="2"/>
</dbReference>
<dbReference type="RefSeq" id="WP_029509302.1">
    <property type="nucleotide sequence ID" value="NZ_DAITWI010000001.1"/>
</dbReference>
<dbReference type="Gene3D" id="3.40.50.920">
    <property type="match status" value="1"/>
</dbReference>
<dbReference type="InterPro" id="IPR055152">
    <property type="entry name" value="Transketolase-like_C_2"/>
</dbReference>
<keyword evidence="10" id="KW-0808">Transferase</keyword>
<dbReference type="EC" id="2.2.1.1" evidence="9"/>
<name>A0A6L7A9W8_LEULA</name>
<comment type="caution">
    <text evidence="17">The sequence shown here is derived from an EMBL/GenBank/DDBJ whole genome shotgun (WGS) entry which is preliminary data.</text>
</comment>
<evidence type="ECO:0000256" key="9">
    <source>
        <dbReference type="ARBA" id="ARBA00013152"/>
    </source>
</evidence>
<evidence type="ECO:0000259" key="16">
    <source>
        <dbReference type="SMART" id="SM00861"/>
    </source>
</evidence>
<evidence type="ECO:0000256" key="3">
    <source>
        <dbReference type="ARBA" id="ARBA00001941"/>
    </source>
</evidence>
<dbReference type="Pfam" id="PF00456">
    <property type="entry name" value="Transketolase_N"/>
    <property type="match status" value="1"/>
</dbReference>
<feature type="domain" description="Transketolase-like pyrimidine-binding" evidence="16">
    <location>
        <begin position="339"/>
        <end position="510"/>
    </location>
</feature>
<dbReference type="SUPFAM" id="SSF52922">
    <property type="entry name" value="TK C-terminal domain-like"/>
    <property type="match status" value="1"/>
</dbReference>
<dbReference type="InterPro" id="IPR033247">
    <property type="entry name" value="Transketolase_fam"/>
</dbReference>
<organism evidence="17 18">
    <name type="scientific">Leuconostoc lactis</name>
    <dbReference type="NCBI Taxonomy" id="1246"/>
    <lineage>
        <taxon>Bacteria</taxon>
        <taxon>Bacillati</taxon>
        <taxon>Bacillota</taxon>
        <taxon>Bacilli</taxon>
        <taxon>Lactobacillales</taxon>
        <taxon>Lactobacillaceae</taxon>
        <taxon>Leuconostoc</taxon>
    </lineage>
</organism>
<evidence type="ECO:0000256" key="10">
    <source>
        <dbReference type="ARBA" id="ARBA00022679"/>
    </source>
</evidence>
<dbReference type="InterPro" id="IPR009014">
    <property type="entry name" value="Transketo_C/PFOR_II"/>
</dbReference>
<evidence type="ECO:0000256" key="14">
    <source>
        <dbReference type="ARBA" id="ARBA00023052"/>
    </source>
</evidence>
<dbReference type="SUPFAM" id="SSF52518">
    <property type="entry name" value="Thiamin diphosphate-binding fold (THDP-binding)"/>
    <property type="match status" value="2"/>
</dbReference>
<dbReference type="Pfam" id="PF22613">
    <property type="entry name" value="Transketolase_C_1"/>
    <property type="match status" value="1"/>
</dbReference>
<evidence type="ECO:0000256" key="15">
    <source>
        <dbReference type="ARBA" id="ARBA00049473"/>
    </source>
</evidence>
<evidence type="ECO:0000256" key="11">
    <source>
        <dbReference type="ARBA" id="ARBA00022723"/>
    </source>
</evidence>
<keyword evidence="14" id="KW-0786">Thiamine pyrophosphate</keyword>
<evidence type="ECO:0000256" key="1">
    <source>
        <dbReference type="ARBA" id="ARBA00001913"/>
    </source>
</evidence>
<comment type="similarity">
    <text evidence="7">Belongs to the transketolase family.</text>
</comment>
<dbReference type="PANTHER" id="PTHR43522">
    <property type="entry name" value="TRANSKETOLASE"/>
    <property type="match status" value="1"/>
</dbReference>
<evidence type="ECO:0000256" key="13">
    <source>
        <dbReference type="ARBA" id="ARBA00022842"/>
    </source>
</evidence>
<dbReference type="InterPro" id="IPR005474">
    <property type="entry name" value="Transketolase_N"/>
</dbReference>
<gene>
    <name evidence="17" type="ORF">GQS40_04805</name>
</gene>
<keyword evidence="13" id="KW-0460">Magnesium</keyword>
<comment type="cofactor">
    <cofactor evidence="2">
        <name>Mn(2+)</name>
        <dbReference type="ChEBI" id="CHEBI:29035"/>
    </cofactor>
</comment>
<dbReference type="GO" id="GO:0005829">
    <property type="term" value="C:cytosol"/>
    <property type="evidence" value="ECO:0007669"/>
    <property type="project" value="TreeGrafter"/>
</dbReference>
<dbReference type="Pfam" id="PF02779">
    <property type="entry name" value="Transket_pyr"/>
    <property type="match status" value="1"/>
</dbReference>
<evidence type="ECO:0000256" key="6">
    <source>
        <dbReference type="ARBA" id="ARBA00002931"/>
    </source>
</evidence>
<dbReference type="FunFam" id="3.40.50.970:FF:000045">
    <property type="entry name" value="Transketolase"/>
    <property type="match status" value="1"/>
</dbReference>
<keyword evidence="12" id="KW-0106">Calcium</keyword>
<evidence type="ECO:0000256" key="2">
    <source>
        <dbReference type="ARBA" id="ARBA00001936"/>
    </source>
</evidence>
<dbReference type="SMART" id="SM00861">
    <property type="entry name" value="Transket_pyr"/>
    <property type="match status" value="1"/>
</dbReference>
<dbReference type="CDD" id="cd07033">
    <property type="entry name" value="TPP_PYR_DXS_TK_like"/>
    <property type="match status" value="1"/>
</dbReference>
<dbReference type="GO" id="GO:0006098">
    <property type="term" value="P:pentose-phosphate shunt"/>
    <property type="evidence" value="ECO:0007669"/>
    <property type="project" value="TreeGrafter"/>
</dbReference>
<protein>
    <recommendedName>
        <fullName evidence="9">transketolase</fullName>
        <ecNumber evidence="9">2.2.1.1</ecNumber>
    </recommendedName>
</protein>
<comment type="cofactor">
    <cofactor evidence="1">
        <name>Ca(2+)</name>
        <dbReference type="ChEBI" id="CHEBI:29108"/>
    </cofactor>
</comment>
<evidence type="ECO:0000256" key="5">
    <source>
        <dbReference type="ARBA" id="ARBA00001964"/>
    </source>
</evidence>
<reference evidence="17 18" key="1">
    <citation type="submission" date="2019-12" db="EMBL/GenBank/DDBJ databases">
        <title>Complete genome sequence of Leuconostoc lactis strain AVN1 provides insights into metabolic potential.</title>
        <authorList>
            <person name="Besrour N."/>
            <person name="Najjari A."/>
            <person name="Fhoula I."/>
            <person name="Jaballah S."/>
            <person name="Klibi N."/>
            <person name="Ouzari H.I."/>
        </authorList>
    </citation>
    <scope>NUCLEOTIDE SEQUENCE [LARGE SCALE GENOMIC DNA]</scope>
    <source>
        <strain evidence="17 18">AVN1</strain>
    </source>
</reference>
<dbReference type="Proteomes" id="UP000478636">
    <property type="component" value="Unassembled WGS sequence"/>
</dbReference>
<dbReference type="InterPro" id="IPR029061">
    <property type="entry name" value="THDP-binding"/>
</dbReference>
<comment type="catalytic activity">
    <reaction evidence="15">
        <text>D-sedoheptulose 7-phosphate + D-glyceraldehyde 3-phosphate = aldehydo-D-ribose 5-phosphate + D-xylulose 5-phosphate</text>
        <dbReference type="Rhea" id="RHEA:10508"/>
        <dbReference type="ChEBI" id="CHEBI:57483"/>
        <dbReference type="ChEBI" id="CHEBI:57737"/>
        <dbReference type="ChEBI" id="CHEBI:58273"/>
        <dbReference type="ChEBI" id="CHEBI:59776"/>
        <dbReference type="EC" id="2.2.1.1"/>
    </reaction>
</comment>
<proteinExistence type="inferred from homology"/>
<comment type="cofactor">
    <cofactor evidence="3">
        <name>Co(2+)</name>
        <dbReference type="ChEBI" id="CHEBI:48828"/>
    </cofactor>
</comment>
<comment type="function">
    <text evidence="6">Catalyzes the transfer of a two-carbon ketol group from a ketose donor to an aldose acceptor, via a covalent intermediate with the cofactor thiamine pyrophosphate.</text>
</comment>
<dbReference type="EMBL" id="WSZI01000013">
    <property type="protein sequence ID" value="MWN20994.1"/>
    <property type="molecule type" value="Genomic_DNA"/>
</dbReference>
<evidence type="ECO:0000256" key="8">
    <source>
        <dbReference type="ARBA" id="ARBA00011738"/>
    </source>
</evidence>
<accession>A0A6L7A9W8</accession>
<comment type="subunit">
    <text evidence="8">Homodimer.</text>
</comment>
<dbReference type="PANTHER" id="PTHR43522:SF2">
    <property type="entry name" value="TRANSKETOLASE 1-RELATED"/>
    <property type="match status" value="1"/>
</dbReference>